<accession>A0A2W7NIU8</accession>
<dbReference type="InterPro" id="IPR023213">
    <property type="entry name" value="CAT-like_dom_sf"/>
</dbReference>
<proteinExistence type="inferred from homology"/>
<dbReference type="Pfam" id="PF00364">
    <property type="entry name" value="Biotin_lipoyl"/>
    <property type="match status" value="1"/>
</dbReference>
<dbReference type="SUPFAM" id="SSF52777">
    <property type="entry name" value="CoA-dependent acyltransferases"/>
    <property type="match status" value="1"/>
</dbReference>
<sequence>MLIDIKIPTPGESITEVEITNWLVNDGDLVIKNQELAEVESDKATLALTATESGKIHIMLPAGSSAKVNATACTIDTDFAPQAITAVPASPHPSKATDNTDGQAAPISHDENSGQVKISPVAQQMMEAHHLSIDDVLNGLRRLGARDVEAVIHQNSNITGASVPAESRESTRQKMSPLRKKLSQRLVSVKNETAMLTTFNEANMSAVMSLRHQYNQPFQEKHGVKLGLMSFFIKAVTLALTEFPAVNSMIDGDDIITAHYADISVAVQTPKGLMVPVIRNAGQLSLAQIEHTLKELAEKARAGKLSIDEMSGGTFTITNGGVFGSMLSTPLINPPQSAILGMHAINDRPVAIDGKVEIRPMMYIALSYDHRLIDGKDSVGFLKRVKELVENPIQLMTQGKNPEQLLLDLM</sequence>
<dbReference type="InterPro" id="IPR001078">
    <property type="entry name" value="2-oxoacid_DH_actylTfrase"/>
</dbReference>
<evidence type="ECO:0000256" key="11">
    <source>
        <dbReference type="SAM" id="MobiDB-lite"/>
    </source>
</evidence>
<dbReference type="GO" id="GO:0033512">
    <property type="term" value="P:L-lysine catabolic process to acetyl-CoA via saccharopine"/>
    <property type="evidence" value="ECO:0007669"/>
    <property type="project" value="UniProtKB-UniPathway"/>
</dbReference>
<dbReference type="EMBL" id="QKZK01000002">
    <property type="protein sequence ID" value="PZX20325.1"/>
    <property type="molecule type" value="Genomic_DNA"/>
</dbReference>
<reference evidence="13 14" key="1">
    <citation type="submission" date="2018-06" db="EMBL/GenBank/DDBJ databases">
        <title>Genomic Encyclopedia of Archaeal and Bacterial Type Strains, Phase II (KMG-II): from individual species to whole genera.</title>
        <authorList>
            <person name="Goeker M."/>
        </authorList>
    </citation>
    <scope>NUCLEOTIDE SEQUENCE [LARGE SCALE GENOMIC DNA]</scope>
    <source>
        <strain evidence="13 14">DSM 6779</strain>
    </source>
</reference>
<evidence type="ECO:0000256" key="5">
    <source>
        <dbReference type="ARBA" id="ARBA00022532"/>
    </source>
</evidence>
<dbReference type="CDD" id="cd06849">
    <property type="entry name" value="lipoyl_domain"/>
    <property type="match status" value="1"/>
</dbReference>
<evidence type="ECO:0000256" key="3">
    <source>
        <dbReference type="ARBA" id="ARBA00005145"/>
    </source>
</evidence>
<comment type="caution">
    <text evidence="13">The sequence shown here is derived from an EMBL/GenBank/DDBJ whole genome shotgun (WGS) entry which is preliminary data.</text>
</comment>
<dbReference type="Gene3D" id="2.40.50.100">
    <property type="match status" value="1"/>
</dbReference>
<protein>
    <recommendedName>
        <fullName evidence="10">Dihydrolipoyllysine-residue succinyltransferase</fullName>
        <ecNumber evidence="10">2.3.1.61</ecNumber>
    </recommendedName>
</protein>
<comment type="function">
    <text evidence="2">E2 component of the 2-oxoglutarate dehydrogenase (OGDH) complex which catalyzes the second step in the conversion of 2-oxoglutarate to succinyl-CoA and CO(2).</text>
</comment>
<gene>
    <name evidence="13" type="ORF">LX69_00322</name>
</gene>
<dbReference type="UniPathway" id="UPA00868">
    <property type="reaction ID" value="UER00840"/>
</dbReference>
<dbReference type="OrthoDB" id="9805770at2"/>
<evidence type="ECO:0000256" key="1">
    <source>
        <dbReference type="ARBA" id="ARBA00001938"/>
    </source>
</evidence>
<feature type="region of interest" description="Disordered" evidence="11">
    <location>
        <begin position="87"/>
        <end position="113"/>
    </location>
</feature>
<evidence type="ECO:0000256" key="9">
    <source>
        <dbReference type="ARBA" id="ARBA00052761"/>
    </source>
</evidence>
<keyword evidence="14" id="KW-1185">Reference proteome</keyword>
<dbReference type="Proteomes" id="UP000249239">
    <property type="component" value="Unassembled WGS sequence"/>
</dbReference>
<comment type="similarity">
    <text evidence="4">Belongs to the 2-oxoacid dehydrogenase family.</text>
</comment>
<dbReference type="InterPro" id="IPR006255">
    <property type="entry name" value="SucB"/>
</dbReference>
<dbReference type="EC" id="2.3.1.61" evidence="10"/>
<evidence type="ECO:0000259" key="12">
    <source>
        <dbReference type="PROSITE" id="PS50968"/>
    </source>
</evidence>
<evidence type="ECO:0000256" key="6">
    <source>
        <dbReference type="ARBA" id="ARBA00022679"/>
    </source>
</evidence>
<dbReference type="InterPro" id="IPR050537">
    <property type="entry name" value="2-oxoacid_dehydrogenase"/>
</dbReference>
<dbReference type="NCBIfam" id="NF004309">
    <property type="entry name" value="PRK05704.1"/>
    <property type="match status" value="1"/>
</dbReference>
<comment type="cofactor">
    <cofactor evidence="1">
        <name>(R)-lipoate</name>
        <dbReference type="ChEBI" id="CHEBI:83088"/>
    </cofactor>
</comment>
<dbReference type="NCBIfam" id="TIGR01347">
    <property type="entry name" value="sucB"/>
    <property type="match status" value="1"/>
</dbReference>
<evidence type="ECO:0000313" key="13">
    <source>
        <dbReference type="EMBL" id="PZX20325.1"/>
    </source>
</evidence>
<dbReference type="GO" id="GO:0045252">
    <property type="term" value="C:oxoglutarate dehydrogenase complex"/>
    <property type="evidence" value="ECO:0007669"/>
    <property type="project" value="UniProtKB-UniRule"/>
</dbReference>
<dbReference type="PROSITE" id="PS50968">
    <property type="entry name" value="BIOTINYL_LIPOYL"/>
    <property type="match status" value="1"/>
</dbReference>
<dbReference type="PANTHER" id="PTHR43416:SF5">
    <property type="entry name" value="DIHYDROLIPOYLLYSINE-RESIDUE SUCCINYLTRANSFERASE COMPONENT OF 2-OXOGLUTARATE DEHYDROGENASE COMPLEX, MITOCHONDRIAL"/>
    <property type="match status" value="1"/>
</dbReference>
<keyword evidence="8" id="KW-0012">Acyltransferase</keyword>
<dbReference type="GO" id="GO:0006099">
    <property type="term" value="P:tricarboxylic acid cycle"/>
    <property type="evidence" value="ECO:0007669"/>
    <property type="project" value="UniProtKB-UniRule"/>
</dbReference>
<dbReference type="PROSITE" id="PS00189">
    <property type="entry name" value="LIPOYL"/>
    <property type="match status" value="1"/>
</dbReference>
<evidence type="ECO:0000256" key="2">
    <source>
        <dbReference type="ARBA" id="ARBA00004052"/>
    </source>
</evidence>
<dbReference type="SUPFAM" id="SSF51230">
    <property type="entry name" value="Single hybrid motif"/>
    <property type="match status" value="1"/>
</dbReference>
<evidence type="ECO:0000256" key="4">
    <source>
        <dbReference type="ARBA" id="ARBA00007317"/>
    </source>
</evidence>
<dbReference type="GO" id="GO:0005829">
    <property type="term" value="C:cytosol"/>
    <property type="evidence" value="ECO:0007669"/>
    <property type="project" value="TreeGrafter"/>
</dbReference>
<evidence type="ECO:0000256" key="7">
    <source>
        <dbReference type="ARBA" id="ARBA00022823"/>
    </source>
</evidence>
<keyword evidence="6" id="KW-0808">Transferase</keyword>
<name>A0A2W7NIU8_9BACT</name>
<dbReference type="GO" id="GO:0004149">
    <property type="term" value="F:dihydrolipoyllysine-residue succinyltransferase activity"/>
    <property type="evidence" value="ECO:0007669"/>
    <property type="project" value="UniProtKB-UniRule"/>
</dbReference>
<evidence type="ECO:0000256" key="8">
    <source>
        <dbReference type="ARBA" id="ARBA00023315"/>
    </source>
</evidence>
<dbReference type="FunFam" id="3.30.559.10:FF:000007">
    <property type="entry name" value="Dihydrolipoamide acetyltransferase component of pyruvate dehydrogenase complex"/>
    <property type="match status" value="1"/>
</dbReference>
<dbReference type="InterPro" id="IPR011053">
    <property type="entry name" value="Single_hybrid_motif"/>
</dbReference>
<dbReference type="AlphaFoldDB" id="A0A2W7NIU8"/>
<dbReference type="RefSeq" id="WP_111444059.1">
    <property type="nucleotide sequence ID" value="NZ_QKZK01000002.1"/>
</dbReference>
<keyword evidence="5" id="KW-0816">Tricarboxylic acid cycle</keyword>
<dbReference type="PANTHER" id="PTHR43416">
    <property type="entry name" value="DIHYDROLIPOYLLYSINE-RESIDUE SUCCINYLTRANSFERASE COMPONENT OF 2-OXOGLUTARATE DEHYDROGENASE COMPLEX, MITOCHONDRIAL-RELATED"/>
    <property type="match status" value="1"/>
</dbReference>
<comment type="pathway">
    <text evidence="3">Amino-acid degradation; L-lysine degradation via saccharopine pathway; glutaryl-CoA from L-lysine: step 6/6.</text>
</comment>
<evidence type="ECO:0000313" key="14">
    <source>
        <dbReference type="Proteomes" id="UP000249239"/>
    </source>
</evidence>
<dbReference type="InterPro" id="IPR003016">
    <property type="entry name" value="2-oxoA_DH_lipoyl-BS"/>
</dbReference>
<feature type="domain" description="Lipoyl-binding" evidence="12">
    <location>
        <begin position="2"/>
        <end position="76"/>
    </location>
</feature>
<comment type="catalytic activity">
    <reaction evidence="9">
        <text>N(6)-[(R)-dihydrolipoyl]-L-lysyl-[protein] + succinyl-CoA = N(6)-[(R)-S(8)-succinyldihydrolipoyl]-L-lysyl-[protein] + CoA</text>
        <dbReference type="Rhea" id="RHEA:15213"/>
        <dbReference type="Rhea" id="RHEA-COMP:10475"/>
        <dbReference type="Rhea" id="RHEA-COMP:20092"/>
        <dbReference type="ChEBI" id="CHEBI:57287"/>
        <dbReference type="ChEBI" id="CHEBI:57292"/>
        <dbReference type="ChEBI" id="CHEBI:83100"/>
        <dbReference type="ChEBI" id="CHEBI:83120"/>
        <dbReference type="EC" id="2.3.1.61"/>
    </reaction>
</comment>
<keyword evidence="7" id="KW-0450">Lipoyl</keyword>
<dbReference type="Pfam" id="PF00198">
    <property type="entry name" value="2-oxoacid_dh"/>
    <property type="match status" value="1"/>
</dbReference>
<dbReference type="InterPro" id="IPR000089">
    <property type="entry name" value="Biotin_lipoyl"/>
</dbReference>
<organism evidence="13 14">
    <name type="scientific">Breznakibacter xylanolyticus</name>
    <dbReference type="NCBI Taxonomy" id="990"/>
    <lineage>
        <taxon>Bacteria</taxon>
        <taxon>Pseudomonadati</taxon>
        <taxon>Bacteroidota</taxon>
        <taxon>Bacteroidia</taxon>
        <taxon>Marinilabiliales</taxon>
        <taxon>Marinilabiliaceae</taxon>
        <taxon>Breznakibacter</taxon>
    </lineage>
</organism>
<dbReference type="Gene3D" id="3.30.559.10">
    <property type="entry name" value="Chloramphenicol acetyltransferase-like domain"/>
    <property type="match status" value="1"/>
</dbReference>
<evidence type="ECO:0000256" key="10">
    <source>
        <dbReference type="NCBIfam" id="TIGR01347"/>
    </source>
</evidence>